<evidence type="ECO:0000256" key="3">
    <source>
        <dbReference type="ARBA" id="ARBA00022691"/>
    </source>
</evidence>
<dbReference type="RefSeq" id="WP_110130839.1">
    <property type="nucleotide sequence ID" value="NZ_QHJQ01000004.1"/>
</dbReference>
<gene>
    <name evidence="7" type="ORF">DDZ13_07595</name>
</gene>
<comment type="caution">
    <text evidence="7">The sequence shown here is derived from an EMBL/GenBank/DDBJ whole genome shotgun (WGS) entry which is preliminary data.</text>
</comment>
<dbReference type="InterPro" id="IPR036388">
    <property type="entry name" value="WH-like_DNA-bd_sf"/>
</dbReference>
<evidence type="ECO:0000256" key="4">
    <source>
        <dbReference type="PIRSR" id="PIRSR005739-1"/>
    </source>
</evidence>
<dbReference type="Pfam" id="PF08100">
    <property type="entry name" value="Dimerisation"/>
    <property type="match status" value="1"/>
</dbReference>
<dbReference type="PANTHER" id="PTHR11746">
    <property type="entry name" value="O-METHYLTRANSFERASE"/>
    <property type="match status" value="1"/>
</dbReference>
<keyword evidence="2" id="KW-0808">Transferase</keyword>
<evidence type="ECO:0000256" key="2">
    <source>
        <dbReference type="ARBA" id="ARBA00022679"/>
    </source>
</evidence>
<dbReference type="SUPFAM" id="SSF53335">
    <property type="entry name" value="S-adenosyl-L-methionine-dependent methyltransferases"/>
    <property type="match status" value="1"/>
</dbReference>
<dbReference type="Pfam" id="PF00891">
    <property type="entry name" value="Methyltransf_2"/>
    <property type="match status" value="1"/>
</dbReference>
<feature type="domain" description="O-methyltransferase dimerisation" evidence="6">
    <location>
        <begin position="35"/>
        <end position="102"/>
    </location>
</feature>
<dbReference type="PROSITE" id="PS51683">
    <property type="entry name" value="SAM_OMT_II"/>
    <property type="match status" value="1"/>
</dbReference>
<sequence length="356" mass="38420">MQTTLMNDNTAIQFRHLKRLTHAESATATSVQALMDMATGYWQAAALSAAVEIGVFSCISGSTATAVTIAESCQADPACMADLLDALTGLGILDKEDATYRLNAKFAPYLNPESPTCMLGALQYNSKLYSLWGKLAKCVKSGTPAAPPEAHLGGNPEATREFVMAMHARALGIAPMILPTLPVEPDARLLDVGSGPGTFSRMLAERSPMLKVTQFDLPHILFHAGQLTESSTAREQIEFVAGDYRETSLPDGHDAILYCGALHQETPETAKKLLRKFRDALPSRGRLIIVDLMTEPGRATPVFGALFSLNMKLFNPGAQVYSTDQVDTLLTEAGFDSITHEALEPSPYYCTTCIKS</sequence>
<accession>A0A317ZJH3</accession>
<evidence type="ECO:0008006" key="9">
    <source>
        <dbReference type="Google" id="ProtNLM"/>
    </source>
</evidence>
<dbReference type="AlphaFoldDB" id="A0A317ZJH3"/>
<dbReference type="EMBL" id="QHJQ01000004">
    <property type="protein sequence ID" value="PXA04387.1"/>
    <property type="molecule type" value="Genomic_DNA"/>
</dbReference>
<dbReference type="GO" id="GO:0008171">
    <property type="term" value="F:O-methyltransferase activity"/>
    <property type="evidence" value="ECO:0007669"/>
    <property type="project" value="InterPro"/>
</dbReference>
<keyword evidence="8" id="KW-1185">Reference proteome</keyword>
<evidence type="ECO:0000259" key="5">
    <source>
        <dbReference type="Pfam" id="PF00891"/>
    </source>
</evidence>
<proteinExistence type="predicted"/>
<feature type="domain" description="O-methyltransferase C-terminal" evidence="5">
    <location>
        <begin position="155"/>
        <end position="335"/>
    </location>
</feature>
<keyword evidence="3" id="KW-0949">S-adenosyl-L-methionine</keyword>
<dbReference type="CDD" id="cd02440">
    <property type="entry name" value="AdoMet_MTases"/>
    <property type="match status" value="1"/>
</dbReference>
<dbReference type="Gene3D" id="1.10.10.10">
    <property type="entry name" value="Winged helix-like DNA-binding domain superfamily/Winged helix DNA-binding domain"/>
    <property type="match status" value="1"/>
</dbReference>
<dbReference type="InParanoid" id="A0A317ZJH3"/>
<evidence type="ECO:0000259" key="6">
    <source>
        <dbReference type="Pfam" id="PF08100"/>
    </source>
</evidence>
<organism evidence="7 8">
    <name type="scientific">Coraliomargarita sinensis</name>
    <dbReference type="NCBI Taxonomy" id="2174842"/>
    <lineage>
        <taxon>Bacteria</taxon>
        <taxon>Pseudomonadati</taxon>
        <taxon>Verrucomicrobiota</taxon>
        <taxon>Opitutia</taxon>
        <taxon>Puniceicoccales</taxon>
        <taxon>Coraliomargaritaceae</taxon>
        <taxon>Coraliomargarita</taxon>
    </lineage>
</organism>
<dbReference type="InterPro" id="IPR016461">
    <property type="entry name" value="COMT-like"/>
</dbReference>
<dbReference type="GO" id="GO:0046983">
    <property type="term" value="F:protein dimerization activity"/>
    <property type="evidence" value="ECO:0007669"/>
    <property type="project" value="InterPro"/>
</dbReference>
<feature type="active site" description="Proton acceptor" evidence="4">
    <location>
        <position position="263"/>
    </location>
</feature>
<dbReference type="PIRSF" id="PIRSF005739">
    <property type="entry name" value="O-mtase"/>
    <property type="match status" value="1"/>
</dbReference>
<dbReference type="InterPro" id="IPR001077">
    <property type="entry name" value="COMT_C"/>
</dbReference>
<dbReference type="OrthoDB" id="582216at2"/>
<dbReference type="GO" id="GO:0032259">
    <property type="term" value="P:methylation"/>
    <property type="evidence" value="ECO:0007669"/>
    <property type="project" value="UniProtKB-KW"/>
</dbReference>
<dbReference type="InterPro" id="IPR029063">
    <property type="entry name" value="SAM-dependent_MTases_sf"/>
</dbReference>
<name>A0A317ZJH3_9BACT</name>
<evidence type="ECO:0000313" key="8">
    <source>
        <dbReference type="Proteomes" id="UP000247099"/>
    </source>
</evidence>
<dbReference type="Gene3D" id="3.40.50.150">
    <property type="entry name" value="Vaccinia Virus protein VP39"/>
    <property type="match status" value="1"/>
</dbReference>
<evidence type="ECO:0000256" key="1">
    <source>
        <dbReference type="ARBA" id="ARBA00022603"/>
    </source>
</evidence>
<protein>
    <recommendedName>
        <fullName evidence="9">Methyltransferase</fullName>
    </recommendedName>
</protein>
<keyword evidence="1" id="KW-0489">Methyltransferase</keyword>
<reference evidence="7 8" key="1">
    <citation type="submission" date="2018-05" db="EMBL/GenBank/DDBJ databases">
        <title>Coraliomargarita sinensis sp. nov., isolated from a marine solar saltern.</title>
        <authorList>
            <person name="Zhou L.Y."/>
        </authorList>
    </citation>
    <scope>NUCLEOTIDE SEQUENCE [LARGE SCALE GENOMIC DNA]</scope>
    <source>
        <strain evidence="7 8">WN38</strain>
    </source>
</reference>
<dbReference type="InterPro" id="IPR036390">
    <property type="entry name" value="WH_DNA-bd_sf"/>
</dbReference>
<evidence type="ECO:0000313" key="7">
    <source>
        <dbReference type="EMBL" id="PXA04387.1"/>
    </source>
</evidence>
<dbReference type="Proteomes" id="UP000247099">
    <property type="component" value="Unassembled WGS sequence"/>
</dbReference>
<dbReference type="InterPro" id="IPR012967">
    <property type="entry name" value="COMT_dimerisation"/>
</dbReference>
<dbReference type="SUPFAM" id="SSF46785">
    <property type="entry name" value="Winged helix' DNA-binding domain"/>
    <property type="match status" value="1"/>
</dbReference>